<dbReference type="Proteomes" id="UP000605253">
    <property type="component" value="Unassembled WGS sequence"/>
</dbReference>
<reference evidence="1" key="2">
    <citation type="submission" date="2020-09" db="EMBL/GenBank/DDBJ databases">
        <authorList>
            <person name="Sun Q."/>
            <person name="Zhou Y."/>
        </authorList>
    </citation>
    <scope>NUCLEOTIDE SEQUENCE</scope>
    <source>
        <strain evidence="1">CGMCC 1.12181</strain>
    </source>
</reference>
<evidence type="ECO:0000313" key="2">
    <source>
        <dbReference type="Proteomes" id="UP000605253"/>
    </source>
</evidence>
<name>A0A917FNC4_9GAMM</name>
<comment type="caution">
    <text evidence="1">The sequence shown here is derived from an EMBL/GenBank/DDBJ whole genome shotgun (WGS) entry which is preliminary data.</text>
</comment>
<protein>
    <submittedName>
        <fullName evidence="1">Uncharacterized protein</fullName>
    </submittedName>
</protein>
<keyword evidence="2" id="KW-1185">Reference proteome</keyword>
<sequence>MANQSKSMVFGFVIIAAIIFAVALGYRMTQSDESPQVQVKEPVVEQQKEPEIKVVSYDTDKMDEAVIPTPQEREEIEKRSPYFMEFAMRFNNGTDAVNALSFMIENDQFEKAEYLVKYIKDTYPDTKIPDEFADL</sequence>
<proteinExistence type="predicted"/>
<dbReference type="AlphaFoldDB" id="A0A917FNC4"/>
<accession>A0A917FNC4</accession>
<organism evidence="1 2">
    <name type="scientific">Marinicella pacifica</name>
    <dbReference type="NCBI Taxonomy" id="1171543"/>
    <lineage>
        <taxon>Bacteria</taxon>
        <taxon>Pseudomonadati</taxon>
        <taxon>Pseudomonadota</taxon>
        <taxon>Gammaproteobacteria</taxon>
        <taxon>Lysobacterales</taxon>
        <taxon>Marinicellaceae</taxon>
        <taxon>Marinicella</taxon>
    </lineage>
</organism>
<evidence type="ECO:0000313" key="1">
    <source>
        <dbReference type="EMBL" id="GGF90993.1"/>
    </source>
</evidence>
<dbReference type="EMBL" id="BMEO01000003">
    <property type="protein sequence ID" value="GGF90993.1"/>
    <property type="molecule type" value="Genomic_DNA"/>
</dbReference>
<gene>
    <name evidence="1" type="ORF">GCM10011365_10230</name>
</gene>
<reference evidence="1" key="1">
    <citation type="journal article" date="2014" name="Int. J. Syst. Evol. Microbiol.">
        <title>Complete genome sequence of Corynebacterium casei LMG S-19264T (=DSM 44701T), isolated from a smear-ripened cheese.</title>
        <authorList>
            <consortium name="US DOE Joint Genome Institute (JGI-PGF)"/>
            <person name="Walter F."/>
            <person name="Albersmeier A."/>
            <person name="Kalinowski J."/>
            <person name="Ruckert C."/>
        </authorList>
    </citation>
    <scope>NUCLEOTIDE SEQUENCE</scope>
    <source>
        <strain evidence="1">CGMCC 1.12181</strain>
    </source>
</reference>
<dbReference type="RefSeq" id="WP_188364613.1">
    <property type="nucleotide sequence ID" value="NZ_BAABJF010000017.1"/>
</dbReference>